<evidence type="ECO:0000256" key="1">
    <source>
        <dbReference type="SAM" id="SignalP"/>
    </source>
</evidence>
<reference evidence="3" key="1">
    <citation type="submission" date="2017-02" db="EMBL/GenBank/DDBJ databases">
        <authorList>
            <person name="Tafer H."/>
            <person name="Lopandic K."/>
        </authorList>
    </citation>
    <scope>NUCLEOTIDE SEQUENCE [LARGE SCALE GENOMIC DNA]</scope>
    <source>
        <strain evidence="3">CBS 366.77</strain>
    </source>
</reference>
<comment type="caution">
    <text evidence="2">The sequence shown here is derived from an EMBL/GenBank/DDBJ whole genome shotgun (WGS) entry which is preliminary data.</text>
</comment>
<keyword evidence="3" id="KW-1185">Reference proteome</keyword>
<evidence type="ECO:0000313" key="2">
    <source>
        <dbReference type="EMBL" id="RJE17243.1"/>
    </source>
</evidence>
<dbReference type="OrthoDB" id="10298366at2759"/>
<dbReference type="AlphaFoldDB" id="A0A3A2Z4Z2"/>
<dbReference type="Proteomes" id="UP000266188">
    <property type="component" value="Unassembled WGS sequence"/>
</dbReference>
<protein>
    <submittedName>
        <fullName evidence="2">Uncharacterized protein</fullName>
    </submittedName>
</protein>
<sequence>MWKMFPVIGCLAVLASTSAAQTIEDSIIPEPEVEVDFSNLKSPSDLNTMMSDAKNRLATDGCEVSVSLFSAVSVQSNATANIIRTGLEPYYRSGRDEKEAFSRKRENLQPLIEMETASNDMIRLRNEAWVREGGLPA</sequence>
<gene>
    <name evidence="2" type="ORF">PHISCL_10420</name>
</gene>
<dbReference type="EMBL" id="MVGC01001324">
    <property type="protein sequence ID" value="RJE17243.1"/>
    <property type="molecule type" value="Genomic_DNA"/>
</dbReference>
<evidence type="ECO:0000313" key="3">
    <source>
        <dbReference type="Proteomes" id="UP000266188"/>
    </source>
</evidence>
<name>A0A3A2Z4Z2_9EURO</name>
<feature type="signal peptide" evidence="1">
    <location>
        <begin position="1"/>
        <end position="20"/>
    </location>
</feature>
<keyword evidence="1" id="KW-0732">Signal</keyword>
<organism evidence="2 3">
    <name type="scientific">Aspergillus sclerotialis</name>
    <dbReference type="NCBI Taxonomy" id="2070753"/>
    <lineage>
        <taxon>Eukaryota</taxon>
        <taxon>Fungi</taxon>
        <taxon>Dikarya</taxon>
        <taxon>Ascomycota</taxon>
        <taxon>Pezizomycotina</taxon>
        <taxon>Eurotiomycetes</taxon>
        <taxon>Eurotiomycetidae</taxon>
        <taxon>Eurotiales</taxon>
        <taxon>Aspergillaceae</taxon>
        <taxon>Aspergillus</taxon>
        <taxon>Aspergillus subgen. Polypaecilum</taxon>
    </lineage>
</organism>
<feature type="chain" id="PRO_5017355823" evidence="1">
    <location>
        <begin position="21"/>
        <end position="137"/>
    </location>
</feature>
<proteinExistence type="predicted"/>
<accession>A0A3A2Z4Z2</accession>